<evidence type="ECO:0000313" key="1">
    <source>
        <dbReference type="EMBL" id="KAH6900352.1"/>
    </source>
</evidence>
<dbReference type="Proteomes" id="UP000777438">
    <property type="component" value="Unassembled WGS sequence"/>
</dbReference>
<proteinExistence type="predicted"/>
<accession>A0A9P8WGM1</accession>
<organism evidence="1 2">
    <name type="scientific">Thelonectria olida</name>
    <dbReference type="NCBI Taxonomy" id="1576542"/>
    <lineage>
        <taxon>Eukaryota</taxon>
        <taxon>Fungi</taxon>
        <taxon>Dikarya</taxon>
        <taxon>Ascomycota</taxon>
        <taxon>Pezizomycotina</taxon>
        <taxon>Sordariomycetes</taxon>
        <taxon>Hypocreomycetidae</taxon>
        <taxon>Hypocreales</taxon>
        <taxon>Nectriaceae</taxon>
        <taxon>Thelonectria</taxon>
    </lineage>
</organism>
<evidence type="ECO:0000313" key="2">
    <source>
        <dbReference type="Proteomes" id="UP000777438"/>
    </source>
</evidence>
<protein>
    <submittedName>
        <fullName evidence="1">Uncharacterized protein</fullName>
    </submittedName>
</protein>
<comment type="caution">
    <text evidence="1">The sequence shown here is derived from an EMBL/GenBank/DDBJ whole genome shotgun (WGS) entry which is preliminary data.</text>
</comment>
<keyword evidence="2" id="KW-1185">Reference proteome</keyword>
<dbReference type="AlphaFoldDB" id="A0A9P8WGM1"/>
<dbReference type="EMBL" id="JAGPYM010000001">
    <property type="protein sequence ID" value="KAH6900352.1"/>
    <property type="molecule type" value="Genomic_DNA"/>
</dbReference>
<gene>
    <name evidence="1" type="ORF">B0T10DRAFT_570829</name>
</gene>
<name>A0A9P8WGM1_9HYPO</name>
<sequence>MALVGQGRITDALEAGIDSHCPNSRPASRRAGPLLASDQQLLADSDRGILTGPGFLVQWGQPSQGQDQEQQARFVGDQGRGGFAAAMGVGSRAGNQLEQVMTDMKLKRPVAVDFVQCWWLAAETFLQNYHGKRFFWGALQVSVVPKSHKMEPTMAFSPQANAGGTAVTTVLSLRLRRHRAATTTAMWAVGPEGERWNLRDGVICGLVHLRRRRGRFYSYRWLDN</sequence>
<reference evidence="1 2" key="1">
    <citation type="journal article" date="2021" name="Nat. Commun.">
        <title>Genetic determinants of endophytism in the Arabidopsis root mycobiome.</title>
        <authorList>
            <person name="Mesny F."/>
            <person name="Miyauchi S."/>
            <person name="Thiergart T."/>
            <person name="Pickel B."/>
            <person name="Atanasova L."/>
            <person name="Karlsson M."/>
            <person name="Huettel B."/>
            <person name="Barry K.W."/>
            <person name="Haridas S."/>
            <person name="Chen C."/>
            <person name="Bauer D."/>
            <person name="Andreopoulos W."/>
            <person name="Pangilinan J."/>
            <person name="LaButti K."/>
            <person name="Riley R."/>
            <person name="Lipzen A."/>
            <person name="Clum A."/>
            <person name="Drula E."/>
            <person name="Henrissat B."/>
            <person name="Kohler A."/>
            <person name="Grigoriev I.V."/>
            <person name="Martin F.M."/>
            <person name="Hacquard S."/>
        </authorList>
    </citation>
    <scope>NUCLEOTIDE SEQUENCE [LARGE SCALE GENOMIC DNA]</scope>
    <source>
        <strain evidence="1 2">MPI-CAGE-CH-0241</strain>
    </source>
</reference>